<dbReference type="PROSITE" id="PS50975">
    <property type="entry name" value="ATP_GRASP"/>
    <property type="match status" value="1"/>
</dbReference>
<dbReference type="GO" id="GO:0006189">
    <property type="term" value="P:'de novo' IMP biosynthetic process"/>
    <property type="evidence" value="ECO:0007669"/>
    <property type="project" value="UniProtKB-UniPathway"/>
</dbReference>
<keyword evidence="5" id="KW-0658">Purine biosynthesis</keyword>
<protein>
    <recommendedName>
        <fullName evidence="2">phosphoribosylamine--glycine ligase</fullName>
        <ecNumber evidence="2">6.3.4.13</ecNumber>
    </recommendedName>
    <alternativeName>
        <fullName evidence="8">Glycinamide ribonucleotide synthetase</fullName>
    </alternativeName>
    <alternativeName>
        <fullName evidence="9">Phosphoribosylglycinamide synthetase</fullName>
    </alternativeName>
</protein>
<dbReference type="PANTHER" id="PTHR43472:SF1">
    <property type="entry name" value="PHOSPHORIBOSYLAMINE--GLYCINE LIGASE, CHLOROPLASTIC"/>
    <property type="match status" value="1"/>
</dbReference>
<evidence type="ECO:0000256" key="8">
    <source>
        <dbReference type="ARBA" id="ARBA00042242"/>
    </source>
</evidence>
<accession>A0A0S1SKN0</accession>
<reference evidence="12 13" key="2">
    <citation type="journal article" date="2016" name="PeerJ">
        <title>Analysis of five complete genome sequences for members of the class Peribacteria in the recently recognized Peregrinibacteria bacterial phylum.</title>
        <authorList>
            <person name="Anantharaman K."/>
            <person name="Brown C.T."/>
            <person name="Burstein D."/>
            <person name="Castelle C.J."/>
            <person name="Probst A.J."/>
            <person name="Thomas B.C."/>
            <person name="Williams K.H."/>
            <person name="Banfield J.F."/>
        </authorList>
    </citation>
    <scope>NUCLEOTIDE SEQUENCE [LARGE SCALE GENOMIC DNA]</scope>
    <source>
        <strain evidence="12">RIFOXYD1_FULL_PER-ii_59_16</strain>
    </source>
</reference>
<evidence type="ECO:0000313" key="13">
    <source>
        <dbReference type="Proteomes" id="UP000069135"/>
    </source>
</evidence>
<evidence type="ECO:0000259" key="11">
    <source>
        <dbReference type="PROSITE" id="PS50975"/>
    </source>
</evidence>
<evidence type="ECO:0000256" key="5">
    <source>
        <dbReference type="ARBA" id="ARBA00022755"/>
    </source>
</evidence>
<dbReference type="EMBL" id="CP013065">
    <property type="protein sequence ID" value="ALM13060.1"/>
    <property type="molecule type" value="Genomic_DNA"/>
</dbReference>
<dbReference type="SMART" id="SM01209">
    <property type="entry name" value="GARS_A"/>
    <property type="match status" value="1"/>
</dbReference>
<accession>A0A0S1SP73</accession>
<dbReference type="InterPro" id="IPR020562">
    <property type="entry name" value="PRibGlycinamide_synth_N"/>
</dbReference>
<feature type="domain" description="ATP-grasp" evidence="11">
    <location>
        <begin position="111"/>
        <end position="322"/>
    </location>
</feature>
<evidence type="ECO:0000256" key="1">
    <source>
        <dbReference type="ARBA" id="ARBA00005174"/>
    </source>
</evidence>
<dbReference type="Gene3D" id="3.30.470.20">
    <property type="entry name" value="ATP-grasp fold, B domain"/>
    <property type="match status" value="1"/>
</dbReference>
<organism evidence="12 13">
    <name type="scientific">Candidatus Peribacter riflensis</name>
    <dbReference type="NCBI Taxonomy" id="1735162"/>
    <lineage>
        <taxon>Bacteria</taxon>
        <taxon>Candidatus Peregrinibacteriota</taxon>
        <taxon>Candidatus Peribacteria</taxon>
        <taxon>Candidatus Peribacterales</taxon>
        <taxon>Candidatus Peribacteraceae</taxon>
        <taxon>Candidatus Peribacter</taxon>
    </lineage>
</organism>
<dbReference type="SUPFAM" id="SSF52440">
    <property type="entry name" value="PreATP-grasp domain"/>
    <property type="match status" value="1"/>
</dbReference>
<evidence type="ECO:0000256" key="10">
    <source>
        <dbReference type="PROSITE-ProRule" id="PRU00409"/>
    </source>
</evidence>
<gene>
    <name evidence="12" type="ORF">PeribacterD1_0363</name>
</gene>
<dbReference type="Proteomes" id="UP000069135">
    <property type="component" value="Chromosome"/>
</dbReference>
<keyword evidence="6 10" id="KW-0067">ATP-binding</keyword>
<evidence type="ECO:0000256" key="7">
    <source>
        <dbReference type="ARBA" id="ARBA00038345"/>
    </source>
</evidence>
<evidence type="ECO:0000256" key="2">
    <source>
        <dbReference type="ARBA" id="ARBA00013255"/>
    </source>
</evidence>
<evidence type="ECO:0000256" key="4">
    <source>
        <dbReference type="ARBA" id="ARBA00022741"/>
    </source>
</evidence>
<comment type="similarity">
    <text evidence="7">Belongs to the GARS family.</text>
</comment>
<dbReference type="Pfam" id="PF01071">
    <property type="entry name" value="GARS_A"/>
    <property type="match status" value="1"/>
</dbReference>
<name>A0A0S1SGR9_9BACT</name>
<dbReference type="Gene3D" id="3.30.1490.20">
    <property type="entry name" value="ATP-grasp fold, A domain"/>
    <property type="match status" value="1"/>
</dbReference>
<dbReference type="AlphaFoldDB" id="A0A0S1SGR9"/>
<dbReference type="GO" id="GO:0005524">
    <property type="term" value="F:ATP binding"/>
    <property type="evidence" value="ECO:0007669"/>
    <property type="project" value="UniProtKB-UniRule"/>
</dbReference>
<dbReference type="Pfam" id="PF02843">
    <property type="entry name" value="GARS_C"/>
    <property type="match status" value="1"/>
</dbReference>
<dbReference type="InterPro" id="IPR011054">
    <property type="entry name" value="Rudment_hybrid_motif"/>
</dbReference>
<dbReference type="SUPFAM" id="SSF56059">
    <property type="entry name" value="Glutathione synthetase ATP-binding domain-like"/>
    <property type="match status" value="1"/>
</dbReference>
<proteinExistence type="inferred from homology"/>
<dbReference type="InterPro" id="IPR037123">
    <property type="entry name" value="PRibGlycinamide_synth_C_sf"/>
</dbReference>
<evidence type="ECO:0000256" key="3">
    <source>
        <dbReference type="ARBA" id="ARBA00022598"/>
    </source>
</evidence>
<keyword evidence="3 12" id="KW-0436">Ligase</keyword>
<dbReference type="InterPro" id="IPR013815">
    <property type="entry name" value="ATP_grasp_subdomain_1"/>
</dbReference>
<dbReference type="Gene3D" id="3.90.600.10">
    <property type="entry name" value="Phosphoribosylglycinamide synthetase, C-terminal domain"/>
    <property type="match status" value="1"/>
</dbReference>
<comment type="pathway">
    <text evidence="1">Purine metabolism; IMP biosynthesis via de novo pathway; N(1)-(5-phospho-D-ribosyl)glycinamide from 5-phospho-alpha-D-ribose 1-diphosphate: step 2/2.</text>
</comment>
<dbReference type="InterPro" id="IPR011761">
    <property type="entry name" value="ATP-grasp"/>
</dbReference>
<dbReference type="STRING" id="1735162.PeribacterB2_0363"/>
<dbReference type="InterPro" id="IPR020560">
    <property type="entry name" value="PRibGlycinamide_synth_C-dom"/>
</dbReference>
<accession>A0A0S1SWP9</accession>
<dbReference type="GO" id="GO:0004637">
    <property type="term" value="F:phosphoribosylamine-glycine ligase activity"/>
    <property type="evidence" value="ECO:0007669"/>
    <property type="project" value="UniProtKB-EC"/>
</dbReference>
<sequence length="442" mass="47782">MRILLVASGAREHAIADALSRSPQKPEIIAVCTTKNPGLKKLSQELHVGNILDFPWVMEIAKKSKPALAIVGPDDPIGNGLADLLEAAGIPTMAPKKSLARIESSKSFARDLLQKAIPDSVPKYRVFTSYEPKELNKFIAQDLRGDYVVKYDALRGGKGVKVSGEHLATIEEGMAYAKECIEEGGRVVVEEKLVGVEFSLLSFVSGTQVVDMPAIQDHKRAFTGDTGPNTGGMGTYTDSDHSLPFLTAEDLNRAKEINRLTAQSLLKECGEPYRGILYGGFIAVKDGIRVIEFNARFGDPEALNVLPLLSSDFVAICQAITEGTLTEALVRFDRKATVCKYLAPESYPVSKDQKGAVVTFPPVPKNASLFFGDVSEDEQGILHVGGSRTAGIVGIGENLAEAEKIAESFCAQVKGPVRHRADIGTAALIEQRKSLMRTVRRS</sequence>
<dbReference type="SUPFAM" id="SSF51246">
    <property type="entry name" value="Rudiment single hybrid motif"/>
    <property type="match status" value="1"/>
</dbReference>
<reference evidence="13" key="1">
    <citation type="submission" date="2015-10" db="EMBL/GenBank/DDBJ databases">
        <title>Analysis of five complete genome sequences for members of the class Peribacteria in the recently recognized Peregrinibacteria bacterial phylum.</title>
        <authorList>
            <person name="Anantharaman K."/>
            <person name="Brown C.T."/>
            <person name="Burstein D."/>
            <person name="Castelle C.J."/>
            <person name="Probst A.J."/>
            <person name="Thomas B.C."/>
            <person name="Williams K.H."/>
            <person name="Banfield J.F."/>
        </authorList>
    </citation>
    <scope>NUCLEOTIDE SEQUENCE [LARGE SCALE GENOMIC DNA]</scope>
</reference>
<dbReference type="UniPathway" id="UPA00074">
    <property type="reaction ID" value="UER00125"/>
</dbReference>
<dbReference type="NCBIfam" id="TIGR00877">
    <property type="entry name" value="purD"/>
    <property type="match status" value="1"/>
</dbReference>
<dbReference type="SMART" id="SM01210">
    <property type="entry name" value="GARS_C"/>
    <property type="match status" value="1"/>
</dbReference>
<keyword evidence="4 10" id="KW-0547">Nucleotide-binding</keyword>
<dbReference type="PANTHER" id="PTHR43472">
    <property type="entry name" value="PHOSPHORIBOSYLAMINE--GLYCINE LIGASE"/>
    <property type="match status" value="1"/>
</dbReference>
<dbReference type="GO" id="GO:0046872">
    <property type="term" value="F:metal ion binding"/>
    <property type="evidence" value="ECO:0007669"/>
    <property type="project" value="InterPro"/>
</dbReference>
<accession>A0A0S1ST03</accession>
<accession>A0A0S1SGR9</accession>
<evidence type="ECO:0000256" key="6">
    <source>
        <dbReference type="ARBA" id="ARBA00022840"/>
    </source>
</evidence>
<dbReference type="InterPro" id="IPR016185">
    <property type="entry name" value="PreATP-grasp_dom_sf"/>
</dbReference>
<dbReference type="EC" id="6.3.4.13" evidence="2"/>
<dbReference type="GO" id="GO:0009113">
    <property type="term" value="P:purine nucleobase biosynthetic process"/>
    <property type="evidence" value="ECO:0007669"/>
    <property type="project" value="InterPro"/>
</dbReference>
<evidence type="ECO:0000256" key="9">
    <source>
        <dbReference type="ARBA" id="ARBA00042864"/>
    </source>
</evidence>
<evidence type="ECO:0000313" key="12">
    <source>
        <dbReference type="EMBL" id="ALM13060.1"/>
    </source>
</evidence>
<dbReference type="KEGG" id="prf:PeribacterA2_0363"/>
<dbReference type="InterPro" id="IPR000115">
    <property type="entry name" value="PRibGlycinamide_synth"/>
</dbReference>
<dbReference type="PATRIC" id="fig|1735161.3.peg.361"/>
<dbReference type="Gene3D" id="3.40.50.20">
    <property type="match status" value="1"/>
</dbReference>
<dbReference type="Pfam" id="PF02844">
    <property type="entry name" value="GARS_N"/>
    <property type="match status" value="1"/>
</dbReference>
<dbReference type="InterPro" id="IPR020561">
    <property type="entry name" value="PRibGlycinamid_synth_ATP-grasp"/>
</dbReference>